<feature type="compositionally biased region" description="Low complexity" evidence="1">
    <location>
        <begin position="402"/>
        <end position="420"/>
    </location>
</feature>
<dbReference type="VEuPathDB" id="FungiDB:FUN_019505"/>
<evidence type="ECO:0000256" key="1">
    <source>
        <dbReference type="SAM" id="MobiDB-lite"/>
    </source>
</evidence>
<accession>A0A2N0QT73</accession>
<reference evidence="2 3" key="2">
    <citation type="submission" date="2017-10" db="EMBL/GenBank/DDBJ databases">
        <title>Genome analyses suggest a sexual origin of heterokaryosis in a supposedly ancient asexual fungus.</title>
        <authorList>
            <person name="Corradi N."/>
            <person name="Sedzielewska K."/>
            <person name="Noel J."/>
            <person name="Charron P."/>
            <person name="Farinelli L."/>
            <person name="Marton T."/>
            <person name="Kruger M."/>
            <person name="Pelin A."/>
            <person name="Brachmann A."/>
            <person name="Corradi N."/>
        </authorList>
    </citation>
    <scope>NUCLEOTIDE SEQUENCE [LARGE SCALE GENOMIC DNA]</scope>
    <source>
        <strain evidence="2 3">A1</strain>
    </source>
</reference>
<dbReference type="EMBL" id="LLXH01003427">
    <property type="protein sequence ID" value="PKC54241.1"/>
    <property type="molecule type" value="Genomic_DNA"/>
</dbReference>
<name>A0A2N0QT73_9GLOM</name>
<feature type="region of interest" description="Disordered" evidence="1">
    <location>
        <begin position="299"/>
        <end position="332"/>
    </location>
</feature>
<evidence type="ECO:0000313" key="2">
    <source>
        <dbReference type="EMBL" id="PKC54241.1"/>
    </source>
</evidence>
<dbReference type="Gene3D" id="1.10.150.50">
    <property type="entry name" value="Transcription Factor, Ets-1"/>
    <property type="match status" value="1"/>
</dbReference>
<proteinExistence type="predicted"/>
<evidence type="ECO:0000313" key="3">
    <source>
        <dbReference type="Proteomes" id="UP000232688"/>
    </source>
</evidence>
<dbReference type="VEuPathDB" id="FungiDB:RhiirA1_477703"/>
<protein>
    <recommendedName>
        <fullName evidence="4">SAM domain-containing protein</fullName>
    </recommendedName>
</protein>
<sequence length="527" mass="61249">MSSESPNKRVCSIGLCYLCQACLHCNKDCSYTPCKCKEERRQQTPLCKKGKKRKCYSRVYRSNGEKHFNSQQINELKRMNDYYGYESNFSEKFNFSLCTGCNGKFYRLGRQNKKTQGVSTNQFFLPKITHDNSLENGLESADQNITTILLDNTLEFTNNLTRENSLTSPNSFFENNDDISSELLTSEVEEIEEIEINFKLVIKAADGKCNAAKWETILANDCQKFRSKLDQLIQEQFEDQVLFREDYSIAYKQEKETGPGTQLTNKKDWEIFLKENERIISNKKVLLILVKMKRDPKKTRLRDSNDQAEFVEKTNKRNKSVPSSTNQIPKEKNIDNADAIIAQNIMELHSKWYCKEHDRSCYVDLTRHIPLTTNHLSTWARSIQHNIATLDDPPMLPLFDATNNSTKKSSNNTQNTQASNPFHSPAGFFPMFFHPAMFNQYNNDYNLPTNSLPQTNNSISLPTIHEFFENLEKTYGECNFEEVKNKFLQEEIDVLDILSLKDYDWQNLGIKLGVKTKIMREVEKYKK</sequence>
<organism evidence="2 3">
    <name type="scientific">Rhizophagus irregularis</name>
    <dbReference type="NCBI Taxonomy" id="588596"/>
    <lineage>
        <taxon>Eukaryota</taxon>
        <taxon>Fungi</taxon>
        <taxon>Fungi incertae sedis</taxon>
        <taxon>Mucoromycota</taxon>
        <taxon>Glomeromycotina</taxon>
        <taxon>Glomeromycetes</taxon>
        <taxon>Glomerales</taxon>
        <taxon>Glomeraceae</taxon>
        <taxon>Rhizophagus</taxon>
    </lineage>
</organism>
<evidence type="ECO:0008006" key="4">
    <source>
        <dbReference type="Google" id="ProtNLM"/>
    </source>
</evidence>
<dbReference type="AlphaFoldDB" id="A0A2N0QT73"/>
<dbReference type="InterPro" id="IPR013761">
    <property type="entry name" value="SAM/pointed_sf"/>
</dbReference>
<comment type="caution">
    <text evidence="2">The sequence shown here is derived from an EMBL/GenBank/DDBJ whole genome shotgun (WGS) entry which is preliminary data.</text>
</comment>
<feature type="region of interest" description="Disordered" evidence="1">
    <location>
        <begin position="394"/>
        <end position="420"/>
    </location>
</feature>
<feature type="compositionally biased region" description="Basic and acidic residues" evidence="1">
    <location>
        <begin position="301"/>
        <end position="315"/>
    </location>
</feature>
<gene>
    <name evidence="2" type="ORF">RhiirA1_477703</name>
</gene>
<reference evidence="2 3" key="1">
    <citation type="submission" date="2017-10" db="EMBL/GenBank/DDBJ databases">
        <title>Extensive intraspecific genome diversity in a model arbuscular mycorrhizal fungus.</title>
        <authorList>
            <person name="Chen E.C.H."/>
            <person name="Morin E."/>
            <person name="Baudet D."/>
            <person name="Noel J."/>
            <person name="Ndikumana S."/>
            <person name="Charron P."/>
            <person name="St-Onge C."/>
            <person name="Giorgi J."/>
            <person name="Grigoriev I.V."/>
            <person name="Roux C."/>
            <person name="Martin F.M."/>
            <person name="Corradi N."/>
        </authorList>
    </citation>
    <scope>NUCLEOTIDE SEQUENCE [LARGE SCALE GENOMIC DNA]</scope>
    <source>
        <strain evidence="2 3">A1</strain>
    </source>
</reference>
<dbReference type="Proteomes" id="UP000232688">
    <property type="component" value="Unassembled WGS sequence"/>
</dbReference>
<dbReference type="VEuPathDB" id="FungiDB:RhiirFUN_010628"/>